<dbReference type="EC" id="3.1.1.74" evidence="3 12"/>
<evidence type="ECO:0000256" key="3">
    <source>
        <dbReference type="ARBA" id="ARBA00013095"/>
    </source>
</evidence>
<dbReference type="PRINTS" id="PR00129">
    <property type="entry name" value="CUTINASE"/>
</dbReference>
<name>A0A3D8QNE3_9HELO</name>
<feature type="disulfide bond" evidence="11">
    <location>
        <begin position="191"/>
        <end position="198"/>
    </location>
</feature>
<feature type="chain" id="PRO_5017494858" description="Cutinase" evidence="12">
    <location>
        <begin position="18"/>
        <end position="228"/>
    </location>
</feature>
<comment type="similarity">
    <text evidence="2 12">Belongs to the cutinase family.</text>
</comment>
<evidence type="ECO:0000256" key="7">
    <source>
        <dbReference type="ARBA" id="ARBA00022801"/>
    </source>
</evidence>
<protein>
    <recommendedName>
        <fullName evidence="3 12">Cutinase</fullName>
        <ecNumber evidence="3 12">3.1.1.74</ecNumber>
    </recommendedName>
</protein>
<evidence type="ECO:0000313" key="13">
    <source>
        <dbReference type="EMBL" id="RDW63299.1"/>
    </source>
</evidence>
<evidence type="ECO:0000256" key="5">
    <source>
        <dbReference type="ARBA" id="ARBA00022525"/>
    </source>
</evidence>
<proteinExistence type="inferred from homology"/>
<dbReference type="GO" id="GO:0050525">
    <property type="term" value="F:cutinase activity"/>
    <property type="evidence" value="ECO:0007669"/>
    <property type="project" value="UniProtKB-UniRule"/>
</dbReference>
<dbReference type="InterPro" id="IPR043580">
    <property type="entry name" value="CUTINASE_1"/>
</dbReference>
<dbReference type="STRING" id="1849047.A0A3D8QNE3"/>
<accession>A0A3D8QNE3</accession>
<dbReference type="AlphaFoldDB" id="A0A3D8QNE3"/>
<dbReference type="GO" id="GO:0005576">
    <property type="term" value="C:extracellular region"/>
    <property type="evidence" value="ECO:0007669"/>
    <property type="project" value="UniProtKB-SubCell"/>
</dbReference>
<keyword evidence="8 11" id="KW-1015">Disulfide bond</keyword>
<sequence>MKFQYITIAALASMTMATPVPNAAIVEASRLELEARQSGDTSNDLVNGLCRKVTFIFARGSTESGNMGTIVGPQTCASLQATLGASNVACQGVGSPYAATLADNFLPQNTSPTAIGAATAMFNLANTQCPDTLIVAGGYSQGTAVMDGSIQALPAALQAKVKGVVLFGFTRNAQDGGRIPNYPTSQTKVFCAVGDLVCYNTLTITAAHLTYGVNAPAAAAFLAQEVAL</sequence>
<evidence type="ECO:0000313" key="14">
    <source>
        <dbReference type="Proteomes" id="UP000256645"/>
    </source>
</evidence>
<evidence type="ECO:0000256" key="4">
    <source>
        <dbReference type="ARBA" id="ARBA00022487"/>
    </source>
</evidence>
<dbReference type="Pfam" id="PF01083">
    <property type="entry name" value="Cutinase"/>
    <property type="match status" value="1"/>
</dbReference>
<keyword evidence="4 12" id="KW-0719">Serine esterase</keyword>
<feature type="disulfide bond" evidence="11">
    <location>
        <begin position="50"/>
        <end position="129"/>
    </location>
</feature>
<dbReference type="InterPro" id="IPR011150">
    <property type="entry name" value="Cutinase_monf"/>
</dbReference>
<comment type="catalytic activity">
    <reaction evidence="9 12">
        <text>cutin + H2O = cutin monomers.</text>
        <dbReference type="EC" id="3.1.1.74"/>
    </reaction>
</comment>
<evidence type="ECO:0000256" key="8">
    <source>
        <dbReference type="ARBA" id="ARBA00023157"/>
    </source>
</evidence>
<comment type="function">
    <text evidence="12">Catalyzes the hydrolysis of complex carboxylic polyesters found in the cell wall of plants. Degrades cutin, a macromolecule that forms the structure of the plant cuticle.</text>
</comment>
<dbReference type="SUPFAM" id="SSF53474">
    <property type="entry name" value="alpha/beta-Hydrolases"/>
    <property type="match status" value="1"/>
</dbReference>
<dbReference type="PANTHER" id="PTHR48250:SF3">
    <property type="entry name" value="CUTINASE 1-RELATED"/>
    <property type="match status" value="1"/>
</dbReference>
<dbReference type="PROSITE" id="PS00155">
    <property type="entry name" value="CUTINASE_1"/>
    <property type="match status" value="1"/>
</dbReference>
<keyword evidence="14" id="KW-1185">Reference proteome</keyword>
<comment type="subcellular location">
    <subcellularLocation>
        <location evidence="1 12">Secreted</location>
    </subcellularLocation>
</comment>
<dbReference type="InterPro" id="IPR000675">
    <property type="entry name" value="Cutinase/axe"/>
</dbReference>
<dbReference type="Proteomes" id="UP000256645">
    <property type="component" value="Unassembled WGS sequence"/>
</dbReference>
<dbReference type="SMART" id="SM01110">
    <property type="entry name" value="Cutinase"/>
    <property type="match status" value="1"/>
</dbReference>
<organism evidence="13 14">
    <name type="scientific">Coleophoma cylindrospora</name>
    <dbReference type="NCBI Taxonomy" id="1849047"/>
    <lineage>
        <taxon>Eukaryota</taxon>
        <taxon>Fungi</taxon>
        <taxon>Dikarya</taxon>
        <taxon>Ascomycota</taxon>
        <taxon>Pezizomycotina</taxon>
        <taxon>Leotiomycetes</taxon>
        <taxon>Helotiales</taxon>
        <taxon>Dermateaceae</taxon>
        <taxon>Coleophoma</taxon>
    </lineage>
</organism>
<reference evidence="13 14" key="1">
    <citation type="journal article" date="2018" name="IMA Fungus">
        <title>IMA Genome-F 9: Draft genome sequence of Annulohypoxylon stygium, Aspergillus mulundensis, Berkeleyomyces basicola (syn. Thielaviopsis basicola), Ceratocystis smalleyi, two Cercospora beticola strains, Coleophoma cylindrospora, Fusarium fracticaudum, Phialophora cf. hyalina, and Morchella septimelata.</title>
        <authorList>
            <person name="Wingfield B.D."/>
            <person name="Bills G.F."/>
            <person name="Dong Y."/>
            <person name="Huang W."/>
            <person name="Nel W.J."/>
            <person name="Swalarsk-Parry B.S."/>
            <person name="Vaghefi N."/>
            <person name="Wilken P.M."/>
            <person name="An Z."/>
            <person name="de Beer Z.W."/>
            <person name="De Vos L."/>
            <person name="Chen L."/>
            <person name="Duong T.A."/>
            <person name="Gao Y."/>
            <person name="Hammerbacher A."/>
            <person name="Kikkert J.R."/>
            <person name="Li Y."/>
            <person name="Li H."/>
            <person name="Li K."/>
            <person name="Li Q."/>
            <person name="Liu X."/>
            <person name="Ma X."/>
            <person name="Naidoo K."/>
            <person name="Pethybridge S.J."/>
            <person name="Sun J."/>
            <person name="Steenkamp E.T."/>
            <person name="van der Nest M.A."/>
            <person name="van Wyk S."/>
            <person name="Wingfield M.J."/>
            <person name="Xiong C."/>
            <person name="Yue Q."/>
            <person name="Zhang X."/>
        </authorList>
    </citation>
    <scope>NUCLEOTIDE SEQUENCE [LARGE SCALE GENOMIC DNA]</scope>
    <source>
        <strain evidence="13 14">BP6252</strain>
    </source>
</reference>
<evidence type="ECO:0000256" key="11">
    <source>
        <dbReference type="PIRSR" id="PIRSR611150-2"/>
    </source>
</evidence>
<evidence type="ECO:0000256" key="10">
    <source>
        <dbReference type="PIRSR" id="PIRSR611150-1"/>
    </source>
</evidence>
<evidence type="ECO:0000256" key="9">
    <source>
        <dbReference type="ARBA" id="ARBA00034045"/>
    </source>
</evidence>
<keyword evidence="6 12" id="KW-0732">Signal</keyword>
<feature type="active site" description="Proton donor/acceptor" evidence="10">
    <location>
        <position position="208"/>
    </location>
</feature>
<dbReference type="FunFam" id="3.40.50.1820:FF:000235">
    <property type="entry name" value="Cutinase 1"/>
    <property type="match status" value="1"/>
</dbReference>
<dbReference type="Gene3D" id="3.40.50.1820">
    <property type="entry name" value="alpha/beta hydrolase"/>
    <property type="match status" value="1"/>
</dbReference>
<evidence type="ECO:0000256" key="2">
    <source>
        <dbReference type="ARBA" id="ARBA00007534"/>
    </source>
</evidence>
<keyword evidence="5 12" id="KW-0964">Secreted</keyword>
<feature type="signal peptide" evidence="12">
    <location>
        <begin position="1"/>
        <end position="17"/>
    </location>
</feature>
<dbReference type="InterPro" id="IPR029058">
    <property type="entry name" value="AB_hydrolase_fold"/>
</dbReference>
<keyword evidence="7 12" id="KW-0378">Hydrolase</keyword>
<dbReference type="OrthoDB" id="3225429at2759"/>
<dbReference type="PANTHER" id="PTHR48250">
    <property type="entry name" value="CUTINASE 2-RELATED"/>
    <property type="match status" value="1"/>
</dbReference>
<dbReference type="GO" id="GO:0016052">
    <property type="term" value="P:carbohydrate catabolic process"/>
    <property type="evidence" value="ECO:0007669"/>
    <property type="project" value="TreeGrafter"/>
</dbReference>
<dbReference type="EMBL" id="PDLM01000013">
    <property type="protein sequence ID" value="RDW63299.1"/>
    <property type="molecule type" value="Genomic_DNA"/>
</dbReference>
<feature type="active site" evidence="10">
    <location>
        <position position="195"/>
    </location>
</feature>
<evidence type="ECO:0000256" key="6">
    <source>
        <dbReference type="ARBA" id="ARBA00022729"/>
    </source>
</evidence>
<feature type="active site" description="Nucleophile" evidence="10">
    <location>
        <position position="140"/>
    </location>
</feature>
<gene>
    <name evidence="13" type="ORF">BP6252_10844</name>
</gene>
<evidence type="ECO:0000256" key="12">
    <source>
        <dbReference type="RuleBase" id="RU361263"/>
    </source>
</evidence>
<comment type="caution">
    <text evidence="13">The sequence shown here is derived from an EMBL/GenBank/DDBJ whole genome shotgun (WGS) entry which is preliminary data.</text>
</comment>
<evidence type="ECO:0000256" key="1">
    <source>
        <dbReference type="ARBA" id="ARBA00004613"/>
    </source>
</evidence>